<proteinExistence type="predicted"/>
<evidence type="ECO:0000313" key="2">
    <source>
        <dbReference type="EMBL" id="GAD93185.1"/>
    </source>
</evidence>
<accession>V5HUA8</accession>
<reference evidence="3" key="1">
    <citation type="journal article" date="2014" name="Genome Announc.">
        <title>Draft genome sequence of the formaldehyde-resistant fungus Byssochlamys spectabilis No. 5 (anamorph Paecilomyces variotii No. 5) (NBRC109023).</title>
        <authorList>
            <person name="Oka T."/>
            <person name="Ekino K."/>
            <person name="Fukuda K."/>
            <person name="Nomura Y."/>
        </authorList>
    </citation>
    <scope>NUCLEOTIDE SEQUENCE [LARGE SCALE GENOMIC DNA]</scope>
    <source>
        <strain evidence="3">No. 5 / NBRC 109023</strain>
    </source>
</reference>
<comment type="caution">
    <text evidence="2">The sequence shown here is derived from an EMBL/GenBank/DDBJ whole genome shotgun (WGS) entry which is preliminary data.</text>
</comment>
<sequence length="357" mass="40152">MCTPYLTASEMAPPLGRATISMSTISTLSEASDKWLIAATSAKQRLDIYVRQEDRADSKLVVGLKAFLDHLPEGGRETMARNILESKDDQELYRVFHNLLAGLLATMKTASPSSAIDSPIEKGKSDVEHVVSTLSEPDKFQDDVFLRDGHCCVLTQVMNYWHWVDVGEPEYISHADLEAAHIIPFAMDSNNTILLEHDRANTWEVLYRYFPGVQNTGTSADTINDPSNGIALADFIHKQFRNFRCTFRKTEIPNQYGLKTYKRFPPALKPLLSSSPVQFERAENGADVPFPHPDLLDCHYKIAEILNASGMGEEIDRKQDEWDRMKRNMPDGCLNEDGSSNVADILRTGLWQKLTGE</sequence>
<gene>
    <name evidence="2" type="ORF">PVAR5_1791</name>
</gene>
<dbReference type="HOGENOM" id="CLU_049186_0_1_1"/>
<dbReference type="Pfam" id="PF13391">
    <property type="entry name" value="HNH_2"/>
    <property type="match status" value="1"/>
</dbReference>
<dbReference type="Proteomes" id="UP000018001">
    <property type="component" value="Unassembled WGS sequence"/>
</dbReference>
<dbReference type="EMBL" id="BAUL01000048">
    <property type="protein sequence ID" value="GAD93185.1"/>
    <property type="molecule type" value="Genomic_DNA"/>
</dbReference>
<protein>
    <recommendedName>
        <fullName evidence="1">HNH nuclease domain-containing protein</fullName>
    </recommendedName>
</protein>
<dbReference type="InParanoid" id="V5HUA8"/>
<feature type="domain" description="HNH nuclease" evidence="1">
    <location>
        <begin position="152"/>
        <end position="247"/>
    </location>
</feature>
<evidence type="ECO:0000313" key="3">
    <source>
        <dbReference type="Proteomes" id="UP000018001"/>
    </source>
</evidence>
<dbReference type="OrthoDB" id="2104739at2759"/>
<keyword evidence="3" id="KW-1185">Reference proteome</keyword>
<dbReference type="eggNOG" id="ENOG502RNB6">
    <property type="taxonomic scope" value="Eukaryota"/>
</dbReference>
<name>V5HUA8_BYSSN</name>
<organism evidence="2 3">
    <name type="scientific">Byssochlamys spectabilis (strain No. 5 / NBRC 109023)</name>
    <name type="common">Paecilomyces variotii</name>
    <dbReference type="NCBI Taxonomy" id="1356009"/>
    <lineage>
        <taxon>Eukaryota</taxon>
        <taxon>Fungi</taxon>
        <taxon>Dikarya</taxon>
        <taxon>Ascomycota</taxon>
        <taxon>Pezizomycotina</taxon>
        <taxon>Eurotiomycetes</taxon>
        <taxon>Eurotiomycetidae</taxon>
        <taxon>Eurotiales</taxon>
        <taxon>Thermoascaceae</taxon>
        <taxon>Paecilomyces</taxon>
    </lineage>
</organism>
<evidence type="ECO:0000259" key="1">
    <source>
        <dbReference type="Pfam" id="PF13391"/>
    </source>
</evidence>
<dbReference type="AlphaFoldDB" id="V5HUA8"/>
<dbReference type="InterPro" id="IPR003615">
    <property type="entry name" value="HNH_nuc"/>
</dbReference>